<accession>A0AAD3T0F1</accession>
<organism evidence="1 2">
    <name type="scientific">Nepenthes gracilis</name>
    <name type="common">Slender pitcher plant</name>
    <dbReference type="NCBI Taxonomy" id="150966"/>
    <lineage>
        <taxon>Eukaryota</taxon>
        <taxon>Viridiplantae</taxon>
        <taxon>Streptophyta</taxon>
        <taxon>Embryophyta</taxon>
        <taxon>Tracheophyta</taxon>
        <taxon>Spermatophyta</taxon>
        <taxon>Magnoliopsida</taxon>
        <taxon>eudicotyledons</taxon>
        <taxon>Gunneridae</taxon>
        <taxon>Pentapetalae</taxon>
        <taxon>Caryophyllales</taxon>
        <taxon>Nepenthaceae</taxon>
        <taxon>Nepenthes</taxon>
    </lineage>
</organism>
<dbReference type="AlphaFoldDB" id="A0AAD3T0F1"/>
<reference evidence="1" key="1">
    <citation type="submission" date="2023-05" db="EMBL/GenBank/DDBJ databases">
        <title>Nepenthes gracilis genome sequencing.</title>
        <authorList>
            <person name="Fukushima K."/>
        </authorList>
    </citation>
    <scope>NUCLEOTIDE SEQUENCE</scope>
    <source>
        <strain evidence="1">SING2019-196</strain>
    </source>
</reference>
<proteinExistence type="predicted"/>
<dbReference type="Proteomes" id="UP001279734">
    <property type="component" value="Unassembled WGS sequence"/>
</dbReference>
<evidence type="ECO:0000313" key="2">
    <source>
        <dbReference type="Proteomes" id="UP001279734"/>
    </source>
</evidence>
<evidence type="ECO:0000313" key="1">
    <source>
        <dbReference type="EMBL" id="GMH21125.1"/>
    </source>
</evidence>
<protein>
    <submittedName>
        <fullName evidence="1">Uncharacterized protein</fullName>
    </submittedName>
</protein>
<sequence>MGLVALCLCCSEVYSLEVREFQILNALDAVLVPAVARMMQFSVLLVPMDDIAQGEFCCRAACDDNC</sequence>
<gene>
    <name evidence="1" type="ORF">Nepgr_022967</name>
</gene>
<keyword evidence="2" id="KW-1185">Reference proteome</keyword>
<comment type="caution">
    <text evidence="1">The sequence shown here is derived from an EMBL/GenBank/DDBJ whole genome shotgun (WGS) entry which is preliminary data.</text>
</comment>
<dbReference type="EMBL" id="BSYO01000022">
    <property type="protein sequence ID" value="GMH21125.1"/>
    <property type="molecule type" value="Genomic_DNA"/>
</dbReference>
<name>A0AAD3T0F1_NEPGR</name>